<dbReference type="InterPro" id="IPR050327">
    <property type="entry name" value="Proton-linked_MCT"/>
</dbReference>
<feature type="region of interest" description="Disordered" evidence="4">
    <location>
        <begin position="477"/>
        <end position="497"/>
    </location>
</feature>
<feature type="transmembrane region" description="Helical" evidence="5">
    <location>
        <begin position="337"/>
        <end position="355"/>
    </location>
</feature>
<feature type="transmembrane region" description="Helical" evidence="5">
    <location>
        <begin position="197"/>
        <end position="216"/>
    </location>
</feature>
<name>A0AAJ0U6U3_9GAMM</name>
<dbReference type="InterPro" id="IPR011701">
    <property type="entry name" value="MFS"/>
</dbReference>
<organism evidence="7 8">
    <name type="scientific">Halochromatium glycolicum</name>
    <dbReference type="NCBI Taxonomy" id="85075"/>
    <lineage>
        <taxon>Bacteria</taxon>
        <taxon>Pseudomonadati</taxon>
        <taxon>Pseudomonadota</taxon>
        <taxon>Gammaproteobacteria</taxon>
        <taxon>Chromatiales</taxon>
        <taxon>Chromatiaceae</taxon>
        <taxon>Halochromatium</taxon>
    </lineage>
</organism>
<dbReference type="AlphaFoldDB" id="A0AAJ0U6U3"/>
<feature type="domain" description="Major facilitator superfamily (MFS) profile" evidence="6">
    <location>
        <begin position="20"/>
        <end position="471"/>
    </location>
</feature>
<keyword evidence="1 5" id="KW-0812">Transmembrane</keyword>
<dbReference type="Proteomes" id="UP001296776">
    <property type="component" value="Unassembled WGS sequence"/>
</dbReference>
<keyword evidence="2 5" id="KW-1133">Transmembrane helix</keyword>
<evidence type="ECO:0000256" key="5">
    <source>
        <dbReference type="SAM" id="Phobius"/>
    </source>
</evidence>
<feature type="transmembrane region" description="Helical" evidence="5">
    <location>
        <begin position="447"/>
        <end position="466"/>
    </location>
</feature>
<evidence type="ECO:0000256" key="3">
    <source>
        <dbReference type="ARBA" id="ARBA00023136"/>
    </source>
</evidence>
<dbReference type="GO" id="GO:0022857">
    <property type="term" value="F:transmembrane transporter activity"/>
    <property type="evidence" value="ECO:0007669"/>
    <property type="project" value="InterPro"/>
</dbReference>
<dbReference type="InterPro" id="IPR020846">
    <property type="entry name" value="MFS_dom"/>
</dbReference>
<protein>
    <recommendedName>
        <fullName evidence="6">Major facilitator superfamily (MFS) profile domain-containing protein</fullName>
    </recommendedName>
</protein>
<comment type="caution">
    <text evidence="7">The sequence shown here is derived from an EMBL/GenBank/DDBJ whole genome shotgun (WGS) entry which is preliminary data.</text>
</comment>
<dbReference type="InterPro" id="IPR036259">
    <property type="entry name" value="MFS_trans_sf"/>
</dbReference>
<feature type="transmembrane region" description="Helical" evidence="5">
    <location>
        <begin position="257"/>
        <end position="280"/>
    </location>
</feature>
<dbReference type="Pfam" id="PF07690">
    <property type="entry name" value="MFS_1"/>
    <property type="match status" value="2"/>
</dbReference>
<dbReference type="CDD" id="cd17353">
    <property type="entry name" value="MFS_OFA_like"/>
    <property type="match status" value="1"/>
</dbReference>
<dbReference type="EMBL" id="NRSJ01000029">
    <property type="protein sequence ID" value="MBK1705865.1"/>
    <property type="molecule type" value="Genomic_DNA"/>
</dbReference>
<dbReference type="PANTHER" id="PTHR11360:SF304">
    <property type="entry name" value="MFS DOMAIN-CONTAINING PROTEIN"/>
    <property type="match status" value="1"/>
</dbReference>
<feature type="transmembrane region" description="Helical" evidence="5">
    <location>
        <begin position="89"/>
        <end position="107"/>
    </location>
</feature>
<proteinExistence type="predicted"/>
<gene>
    <name evidence="7" type="ORF">CKO40_15205</name>
</gene>
<keyword evidence="8" id="KW-1185">Reference proteome</keyword>
<reference evidence="7" key="2">
    <citation type="journal article" date="2020" name="Microorganisms">
        <title>Osmotic Adaptation and Compatible Solute Biosynthesis of Phototrophic Bacteria as Revealed from Genome Analyses.</title>
        <authorList>
            <person name="Imhoff J.F."/>
            <person name="Rahn T."/>
            <person name="Kunzel S."/>
            <person name="Keller A."/>
            <person name="Neulinger S.C."/>
        </authorList>
    </citation>
    <scope>NUCLEOTIDE SEQUENCE</scope>
    <source>
        <strain evidence="7">DSM 11080</strain>
    </source>
</reference>
<feature type="transmembrane region" description="Helical" evidence="5">
    <location>
        <begin position="153"/>
        <end position="177"/>
    </location>
</feature>
<feature type="transmembrane region" description="Helical" evidence="5">
    <location>
        <begin position="21"/>
        <end position="40"/>
    </location>
</feature>
<sequence length="497" mass="51928">MRLGPITTGGHRMTTRPGDNRWVVVAGALIIQMSLGAVYIWSVFQTPLLAQFPGWSETQVTLPAQLVIAVFAVAVILGGRLQDRLGPRLVGTVGGLILGLGLILAGLTNDFAEGPALAWLVGTYAVLGGLGIGMAYVCPVATCVKWFPDKRGLITGLAVAGFGAGAFFFAPLARALIGGGDYELFGIALFPLPQAGVFDTFMVLGVIFLTAVVLGAQLLRNPPAGYCPEGWTPPAATSPTPSQTDFSPGEMLRTPTFWLLWVTYLAGSTAGLMVIMKAAPIWEAFSLSAVAEVPVSYERFATIASAAAMAVAVLALFNAAGRILWGRVSDTIGRKQTLILMFVLCALVLFALDWMRLYPLYLLGVSLVALCFGGYLALYPAITADYYGTRHIGVNYGLLFTAYGSGGLLGPFLAAVLLETAGGVEYQALDAGGVLTTRVFQLGEYDAAFLAAGLLCLGAAVLTLALRAPARGDSRLGTAEATATSGAPPGVPAYEQS</sequence>
<evidence type="ECO:0000256" key="2">
    <source>
        <dbReference type="ARBA" id="ARBA00022989"/>
    </source>
</evidence>
<dbReference type="PANTHER" id="PTHR11360">
    <property type="entry name" value="MONOCARBOXYLATE TRANSPORTER"/>
    <property type="match status" value="1"/>
</dbReference>
<feature type="transmembrane region" description="Helical" evidence="5">
    <location>
        <begin position="394"/>
        <end position="418"/>
    </location>
</feature>
<dbReference type="PROSITE" id="PS50850">
    <property type="entry name" value="MFS"/>
    <property type="match status" value="1"/>
</dbReference>
<feature type="transmembrane region" description="Helical" evidence="5">
    <location>
        <begin position="60"/>
        <end position="77"/>
    </location>
</feature>
<evidence type="ECO:0000259" key="6">
    <source>
        <dbReference type="PROSITE" id="PS50850"/>
    </source>
</evidence>
<keyword evidence="3 5" id="KW-0472">Membrane</keyword>
<evidence type="ECO:0000313" key="7">
    <source>
        <dbReference type="EMBL" id="MBK1705865.1"/>
    </source>
</evidence>
<feature type="transmembrane region" description="Helical" evidence="5">
    <location>
        <begin position="361"/>
        <end position="382"/>
    </location>
</feature>
<evidence type="ECO:0000256" key="4">
    <source>
        <dbReference type="SAM" id="MobiDB-lite"/>
    </source>
</evidence>
<evidence type="ECO:0000256" key="1">
    <source>
        <dbReference type="ARBA" id="ARBA00022692"/>
    </source>
</evidence>
<evidence type="ECO:0000313" key="8">
    <source>
        <dbReference type="Proteomes" id="UP001296776"/>
    </source>
</evidence>
<dbReference type="SUPFAM" id="SSF103473">
    <property type="entry name" value="MFS general substrate transporter"/>
    <property type="match status" value="1"/>
</dbReference>
<dbReference type="Gene3D" id="1.20.1250.20">
    <property type="entry name" value="MFS general substrate transporter like domains"/>
    <property type="match status" value="2"/>
</dbReference>
<feature type="transmembrane region" description="Helical" evidence="5">
    <location>
        <begin position="300"/>
        <end position="325"/>
    </location>
</feature>
<feature type="transmembrane region" description="Helical" evidence="5">
    <location>
        <begin position="119"/>
        <end position="141"/>
    </location>
</feature>
<reference evidence="7" key="1">
    <citation type="submission" date="2017-08" db="EMBL/GenBank/DDBJ databases">
        <authorList>
            <person name="Imhoff J.F."/>
            <person name="Rahn T."/>
            <person name="Kuenzel S."/>
            <person name="Neulinger S.C."/>
        </authorList>
    </citation>
    <scope>NUCLEOTIDE SEQUENCE</scope>
    <source>
        <strain evidence="7">DSM 11080</strain>
    </source>
</reference>
<accession>A0AAJ0U6U3</accession>